<feature type="domain" description="RNA polymerase sigma-70" evidence="8">
    <location>
        <begin position="381"/>
        <end position="407"/>
    </location>
</feature>
<evidence type="ECO:0000313" key="9">
    <source>
        <dbReference type="EMBL" id="KAG5189972.1"/>
    </source>
</evidence>
<comment type="caution">
    <text evidence="9">The sequence shown here is derived from an EMBL/GenBank/DDBJ whole genome shotgun (WGS) entry which is preliminary data.</text>
</comment>
<keyword evidence="7" id="KW-0732">Signal</keyword>
<dbReference type="InterPro" id="IPR007627">
    <property type="entry name" value="RNA_pol_sigma70_r2"/>
</dbReference>
<evidence type="ECO:0000256" key="2">
    <source>
        <dbReference type="ARBA" id="ARBA00023015"/>
    </source>
</evidence>
<dbReference type="SUPFAM" id="SSF88946">
    <property type="entry name" value="Sigma2 domain of RNA polymerase sigma factors"/>
    <property type="match status" value="1"/>
</dbReference>
<dbReference type="EMBL" id="JAFCMP010000041">
    <property type="protein sequence ID" value="KAG5189972.1"/>
    <property type="molecule type" value="Genomic_DNA"/>
</dbReference>
<dbReference type="InterPro" id="IPR013324">
    <property type="entry name" value="RNA_pol_sigma_r3/r4-like"/>
</dbReference>
<dbReference type="CDD" id="cd06171">
    <property type="entry name" value="Sigma70_r4"/>
    <property type="match status" value="1"/>
</dbReference>
<sequence length="443" mass="47010">MRVRRIVAFTPVAVAVCLVPTCAVHVHLQIGRPARCHHRASHISVRQRQSSCQGLHAAATAIAGPPPVRRGRKPRSNQQQPHAGTSTRGDSSSGSSGTASFAAAGAVEGPLCMEVRRLAEWFVVRKQLATTLRRAPSRTEWAHSLGVTPDELNSGIEEAQSAQAELFKRHKALVWYMARGFRRCGLAADDLWQEACVGLLRASAVYNSERGAKFSSLAFLHMRRELQLAAANKGMGMRLPYTTATQIQALKRAEAALSVGLGRAPSDAELAAESGIVSRRRVAQLRPFMASSRCLVTYRDDMTGRAAAAVSSGSGVAVGGEAGGGSVAQAAAPVHSEAVVLGPDEVLEADEVQRLMALLSPKERRVLSLRYGLGQASGARSFKDVAGMLGISYARVRQAETSALLKMHAHMEDAAAAAAGNSAHAAAATAALQQRQRRRLVAA</sequence>
<dbReference type="Gene3D" id="1.20.120.1810">
    <property type="match status" value="1"/>
</dbReference>
<dbReference type="AlphaFoldDB" id="A0A836CKU0"/>
<keyword evidence="5" id="KW-0804">Transcription</keyword>
<dbReference type="PROSITE" id="PS00716">
    <property type="entry name" value="SIGMA70_2"/>
    <property type="match status" value="1"/>
</dbReference>
<evidence type="ECO:0000256" key="3">
    <source>
        <dbReference type="ARBA" id="ARBA00023082"/>
    </source>
</evidence>
<evidence type="ECO:0000256" key="6">
    <source>
        <dbReference type="SAM" id="MobiDB-lite"/>
    </source>
</evidence>
<dbReference type="NCBIfam" id="TIGR02937">
    <property type="entry name" value="sigma70-ECF"/>
    <property type="match status" value="1"/>
</dbReference>
<dbReference type="Proteomes" id="UP000664859">
    <property type="component" value="Unassembled WGS sequence"/>
</dbReference>
<dbReference type="InterPro" id="IPR014284">
    <property type="entry name" value="RNA_pol_sigma-70_dom"/>
</dbReference>
<proteinExistence type="inferred from homology"/>
<evidence type="ECO:0000259" key="8">
    <source>
        <dbReference type="PROSITE" id="PS00716"/>
    </source>
</evidence>
<name>A0A836CKU0_9STRA</name>
<organism evidence="9 10">
    <name type="scientific">Tribonema minus</name>
    <dbReference type="NCBI Taxonomy" id="303371"/>
    <lineage>
        <taxon>Eukaryota</taxon>
        <taxon>Sar</taxon>
        <taxon>Stramenopiles</taxon>
        <taxon>Ochrophyta</taxon>
        <taxon>PX clade</taxon>
        <taxon>Xanthophyceae</taxon>
        <taxon>Tribonematales</taxon>
        <taxon>Tribonemataceae</taxon>
        <taxon>Tribonema</taxon>
    </lineage>
</organism>
<dbReference type="PRINTS" id="PR00046">
    <property type="entry name" value="SIGMA70FCT"/>
</dbReference>
<dbReference type="Pfam" id="PF04542">
    <property type="entry name" value="Sigma70_r2"/>
    <property type="match status" value="1"/>
</dbReference>
<dbReference type="GO" id="GO:0016987">
    <property type="term" value="F:sigma factor activity"/>
    <property type="evidence" value="ECO:0007669"/>
    <property type="project" value="UniProtKB-KW"/>
</dbReference>
<feature type="compositionally biased region" description="Low complexity" evidence="6">
    <location>
        <begin position="83"/>
        <end position="99"/>
    </location>
</feature>
<comment type="similarity">
    <text evidence="1">Belongs to the sigma-70 factor family.</text>
</comment>
<accession>A0A836CKU0</accession>
<keyword evidence="10" id="KW-1185">Reference proteome</keyword>
<evidence type="ECO:0000256" key="1">
    <source>
        <dbReference type="ARBA" id="ARBA00007788"/>
    </source>
</evidence>
<dbReference type="InterPro" id="IPR007630">
    <property type="entry name" value="RNA_pol_sigma70_r4"/>
</dbReference>
<dbReference type="Gene3D" id="1.20.140.160">
    <property type="match status" value="1"/>
</dbReference>
<evidence type="ECO:0000313" key="10">
    <source>
        <dbReference type="Proteomes" id="UP000664859"/>
    </source>
</evidence>
<dbReference type="PANTHER" id="PTHR30603">
    <property type="entry name" value="RNA POLYMERASE SIGMA FACTOR RPO"/>
    <property type="match status" value="1"/>
</dbReference>
<evidence type="ECO:0000256" key="5">
    <source>
        <dbReference type="ARBA" id="ARBA00023163"/>
    </source>
</evidence>
<dbReference type="PANTHER" id="PTHR30603:SF47">
    <property type="entry name" value="RNA POLYMERASE SIGMA FACTOR SIGD, CHLOROPLASTIC"/>
    <property type="match status" value="1"/>
</dbReference>
<feature type="chain" id="PRO_5032895889" description="RNA polymerase sigma-70 domain-containing protein" evidence="7">
    <location>
        <begin position="24"/>
        <end position="443"/>
    </location>
</feature>
<dbReference type="OrthoDB" id="206108at2759"/>
<evidence type="ECO:0000256" key="4">
    <source>
        <dbReference type="ARBA" id="ARBA00023125"/>
    </source>
</evidence>
<keyword evidence="3" id="KW-0731">Sigma factor</keyword>
<keyword evidence="2" id="KW-0805">Transcription regulation</keyword>
<feature type="signal peptide" evidence="7">
    <location>
        <begin position="1"/>
        <end position="23"/>
    </location>
</feature>
<dbReference type="GO" id="GO:0003677">
    <property type="term" value="F:DNA binding"/>
    <property type="evidence" value="ECO:0007669"/>
    <property type="project" value="UniProtKB-KW"/>
</dbReference>
<gene>
    <name evidence="9" type="ORF">JKP88DRAFT_176236</name>
</gene>
<feature type="region of interest" description="Disordered" evidence="6">
    <location>
        <begin position="61"/>
        <end position="99"/>
    </location>
</feature>
<dbReference type="InterPro" id="IPR050239">
    <property type="entry name" value="Sigma-70_RNA_pol_init_factors"/>
</dbReference>
<dbReference type="InterPro" id="IPR000943">
    <property type="entry name" value="RNA_pol_sigma70"/>
</dbReference>
<protein>
    <recommendedName>
        <fullName evidence="8">RNA polymerase sigma-70 domain-containing protein</fullName>
    </recommendedName>
</protein>
<dbReference type="Pfam" id="PF04545">
    <property type="entry name" value="Sigma70_r4"/>
    <property type="match status" value="1"/>
</dbReference>
<reference evidence="9" key="1">
    <citation type="submission" date="2021-02" db="EMBL/GenBank/DDBJ databases">
        <title>First Annotated Genome of the Yellow-green Alga Tribonema minus.</title>
        <authorList>
            <person name="Mahan K.M."/>
        </authorList>
    </citation>
    <scope>NUCLEOTIDE SEQUENCE</scope>
    <source>
        <strain evidence="9">UTEX B ZZ1240</strain>
    </source>
</reference>
<dbReference type="SUPFAM" id="SSF88659">
    <property type="entry name" value="Sigma3 and sigma4 domains of RNA polymerase sigma factors"/>
    <property type="match status" value="1"/>
</dbReference>
<evidence type="ECO:0000256" key="7">
    <source>
        <dbReference type="SAM" id="SignalP"/>
    </source>
</evidence>
<dbReference type="GO" id="GO:0006352">
    <property type="term" value="P:DNA-templated transcription initiation"/>
    <property type="evidence" value="ECO:0007669"/>
    <property type="project" value="InterPro"/>
</dbReference>
<keyword evidence="4" id="KW-0238">DNA-binding</keyword>
<dbReference type="InterPro" id="IPR013325">
    <property type="entry name" value="RNA_pol_sigma_r2"/>
</dbReference>